<dbReference type="InterPro" id="IPR022742">
    <property type="entry name" value="Hydrolase_4"/>
</dbReference>
<proteinExistence type="predicted"/>
<name>A0AAD5T2H7_9FUNG</name>
<keyword evidence="3" id="KW-1185">Reference proteome</keyword>
<sequence>MDTRTKQIAERVAIRKPVFDIGADNETGNYFAATSDGHRIYYNVWKPNNPIKAQVLFFHGLGEHVRRYDHIFSKFALAGILVKGLDWRGHGRTFFRNANAIQGYHESFSQVFADMLQLYSIDINGSTKNAVPVFVAGHSLGGLLALAFTQLYKNKIQNLRGCISQAPAIGTHVHWILRFLVKIIGSLLGKFVQRNALQIDKLCSSENAIRSYLRDPLVHELISFRLAKDMFVYGDLMQSTARQFTTPLIVYHSKNDKFTCAATSKKFVAEAGSRDKIYKEFGTPFEHER</sequence>
<reference evidence="2" key="1">
    <citation type="submission" date="2020-05" db="EMBL/GenBank/DDBJ databases">
        <title>Phylogenomic resolution of chytrid fungi.</title>
        <authorList>
            <person name="Stajich J.E."/>
            <person name="Amses K."/>
            <person name="Simmons R."/>
            <person name="Seto K."/>
            <person name="Myers J."/>
            <person name="Bonds A."/>
            <person name="Quandt C.A."/>
            <person name="Barry K."/>
            <person name="Liu P."/>
            <person name="Grigoriev I."/>
            <person name="Longcore J.E."/>
            <person name="James T.Y."/>
        </authorList>
    </citation>
    <scope>NUCLEOTIDE SEQUENCE</scope>
    <source>
        <strain evidence="2">JEL0513</strain>
    </source>
</reference>
<dbReference type="AlphaFoldDB" id="A0AAD5T2H7"/>
<dbReference type="EMBL" id="JADGJH010000873">
    <property type="protein sequence ID" value="KAJ3121548.1"/>
    <property type="molecule type" value="Genomic_DNA"/>
</dbReference>
<dbReference type="InterPro" id="IPR051044">
    <property type="entry name" value="MAG_DAG_Lipase"/>
</dbReference>
<evidence type="ECO:0000313" key="3">
    <source>
        <dbReference type="Proteomes" id="UP001211907"/>
    </source>
</evidence>
<evidence type="ECO:0000313" key="2">
    <source>
        <dbReference type="EMBL" id="KAJ3121548.1"/>
    </source>
</evidence>
<protein>
    <recommendedName>
        <fullName evidence="1">Serine aminopeptidase S33 domain-containing protein</fullName>
    </recommendedName>
</protein>
<comment type="caution">
    <text evidence="2">The sequence shown here is derived from an EMBL/GenBank/DDBJ whole genome shotgun (WGS) entry which is preliminary data.</text>
</comment>
<dbReference type="Proteomes" id="UP001211907">
    <property type="component" value="Unassembled WGS sequence"/>
</dbReference>
<evidence type="ECO:0000259" key="1">
    <source>
        <dbReference type="Pfam" id="PF12146"/>
    </source>
</evidence>
<organism evidence="2 3">
    <name type="scientific">Physocladia obscura</name>
    <dbReference type="NCBI Taxonomy" id="109957"/>
    <lineage>
        <taxon>Eukaryota</taxon>
        <taxon>Fungi</taxon>
        <taxon>Fungi incertae sedis</taxon>
        <taxon>Chytridiomycota</taxon>
        <taxon>Chytridiomycota incertae sedis</taxon>
        <taxon>Chytridiomycetes</taxon>
        <taxon>Chytridiales</taxon>
        <taxon>Chytriomycetaceae</taxon>
        <taxon>Physocladia</taxon>
    </lineage>
</organism>
<dbReference type="Pfam" id="PF12146">
    <property type="entry name" value="Hydrolase_4"/>
    <property type="match status" value="1"/>
</dbReference>
<dbReference type="SUPFAM" id="SSF53474">
    <property type="entry name" value="alpha/beta-Hydrolases"/>
    <property type="match status" value="1"/>
</dbReference>
<gene>
    <name evidence="2" type="ORF">HK100_012338</name>
</gene>
<accession>A0AAD5T2H7</accession>
<feature type="domain" description="Serine aminopeptidase S33" evidence="1">
    <location>
        <begin position="50"/>
        <end position="280"/>
    </location>
</feature>
<dbReference type="Gene3D" id="3.40.50.1820">
    <property type="entry name" value="alpha/beta hydrolase"/>
    <property type="match status" value="1"/>
</dbReference>
<dbReference type="InterPro" id="IPR029058">
    <property type="entry name" value="AB_hydrolase_fold"/>
</dbReference>
<dbReference type="PANTHER" id="PTHR11614">
    <property type="entry name" value="PHOSPHOLIPASE-RELATED"/>
    <property type="match status" value="1"/>
</dbReference>